<evidence type="ECO:0000313" key="2">
    <source>
        <dbReference type="EMBL" id="ALS56025.1"/>
    </source>
</evidence>
<feature type="domain" description="Competence protein CoiA-like N-terminal" evidence="1">
    <location>
        <begin position="24"/>
        <end position="53"/>
    </location>
</feature>
<dbReference type="Pfam" id="PF25164">
    <property type="entry name" value="CoiA_N"/>
    <property type="match status" value="1"/>
</dbReference>
<dbReference type="AlphaFoldDB" id="A0A0U2M5I5"/>
<organism evidence="2">
    <name type="scientific">uncultured bacterium EIL107F05</name>
    <dbReference type="NCBI Taxonomy" id="1768198"/>
    <lineage>
        <taxon>Bacteria</taxon>
        <taxon>environmental samples</taxon>
    </lineage>
</organism>
<protein>
    <recommendedName>
        <fullName evidence="1">Competence protein CoiA-like N-terminal domain-containing protein</fullName>
    </recommendedName>
</protein>
<dbReference type="InterPro" id="IPR057253">
    <property type="entry name" value="CoiA-like_N"/>
</dbReference>
<reference evidence="2" key="1">
    <citation type="journal article" date="2016" name="ISME J.">
        <title>Functional metagenomic screen reveals new and diverse microbial rhodopsins.</title>
        <authorList>
            <person name="Pushkarev A."/>
            <person name="Beja O."/>
        </authorList>
    </citation>
    <scope>NUCLEOTIDE SEQUENCE</scope>
</reference>
<evidence type="ECO:0000259" key="1">
    <source>
        <dbReference type="Pfam" id="PF25164"/>
    </source>
</evidence>
<sequence length="78" mass="8851">MRFAINPDKQIEIRIEASPGSKGLCIACKAEMIPKCGAHRIHHWAHKKRSSNCDEWWEAEIREIHKGAKAVVSTEISD</sequence>
<proteinExistence type="predicted"/>
<dbReference type="EMBL" id="KT201085">
    <property type="protein sequence ID" value="ALS56025.1"/>
    <property type="molecule type" value="Genomic_DNA"/>
</dbReference>
<name>A0A0U2M5I5_9BACT</name>
<accession>A0A0U2M5I5</accession>